<dbReference type="Gene3D" id="3.40.50.150">
    <property type="entry name" value="Vaccinia Virus protein VP39"/>
    <property type="match status" value="1"/>
</dbReference>
<feature type="transmembrane region" description="Helical" evidence="2">
    <location>
        <begin position="589"/>
        <end position="611"/>
    </location>
</feature>
<dbReference type="AlphaFoldDB" id="A0A0G0B838"/>
<feature type="transmembrane region" description="Helical" evidence="2">
    <location>
        <begin position="498"/>
        <end position="515"/>
    </location>
</feature>
<feature type="transmembrane region" description="Helical" evidence="2">
    <location>
        <begin position="190"/>
        <end position="207"/>
    </location>
</feature>
<evidence type="ECO:0000256" key="1">
    <source>
        <dbReference type="ARBA" id="ARBA00023115"/>
    </source>
</evidence>
<feature type="transmembrane region" description="Helical" evidence="2">
    <location>
        <begin position="68"/>
        <end position="88"/>
    </location>
</feature>
<keyword evidence="2" id="KW-0472">Membrane</keyword>
<comment type="caution">
    <text evidence="3">The sequence shown here is derived from an EMBL/GenBank/DDBJ whole genome shotgun (WGS) entry which is preliminary data.</text>
</comment>
<dbReference type="NCBIfam" id="NF037959">
    <property type="entry name" value="MFS_SpdSyn"/>
    <property type="match status" value="1"/>
</dbReference>
<feature type="transmembrane region" description="Helical" evidence="2">
    <location>
        <begin position="623"/>
        <end position="641"/>
    </location>
</feature>
<feature type="transmembrane region" description="Helical" evidence="2">
    <location>
        <begin position="647"/>
        <end position="664"/>
    </location>
</feature>
<feature type="transmembrane region" description="Helical" evidence="2">
    <location>
        <begin position="168"/>
        <end position="185"/>
    </location>
</feature>
<evidence type="ECO:0000256" key="2">
    <source>
        <dbReference type="SAM" id="Phobius"/>
    </source>
</evidence>
<dbReference type="SUPFAM" id="SSF53335">
    <property type="entry name" value="S-adenosyl-L-methionine-dependent methyltransferases"/>
    <property type="match status" value="1"/>
</dbReference>
<dbReference type="CDD" id="cd02440">
    <property type="entry name" value="AdoMet_MTases"/>
    <property type="match status" value="1"/>
</dbReference>
<feature type="transmembrane region" description="Helical" evidence="2">
    <location>
        <begin position="12"/>
        <end position="33"/>
    </location>
</feature>
<dbReference type="PANTHER" id="PTHR43317">
    <property type="entry name" value="THERMOSPERMINE SYNTHASE ACAULIS5"/>
    <property type="match status" value="1"/>
</dbReference>
<keyword evidence="1" id="KW-0620">Polyamine biosynthesis</keyword>
<keyword evidence="2" id="KW-0812">Transmembrane</keyword>
<protein>
    <submittedName>
        <fullName evidence="3">Spermidine synthase-like protein</fullName>
    </submittedName>
</protein>
<dbReference type="InterPro" id="IPR029063">
    <property type="entry name" value="SAM-dependent_MTases_sf"/>
</dbReference>
<dbReference type="Proteomes" id="UP000034176">
    <property type="component" value="Unassembled WGS sequence"/>
</dbReference>
<evidence type="ECO:0000313" key="3">
    <source>
        <dbReference type="EMBL" id="KKP59886.1"/>
    </source>
</evidence>
<dbReference type="STRING" id="1618434.UR52_C0002G0114"/>
<feature type="transmembrane region" description="Helical" evidence="2">
    <location>
        <begin position="560"/>
        <end position="577"/>
    </location>
</feature>
<gene>
    <name evidence="3" type="ORF">UR52_C0002G0114</name>
</gene>
<dbReference type="PATRIC" id="fig|1618434.3.peg.237"/>
<dbReference type="EMBL" id="LBPN01000002">
    <property type="protein sequence ID" value="KKP59886.1"/>
    <property type="molecule type" value="Genomic_DNA"/>
</dbReference>
<dbReference type="SUPFAM" id="SSF103473">
    <property type="entry name" value="MFS general substrate transporter"/>
    <property type="match status" value="1"/>
</dbReference>
<feature type="transmembrane region" description="Helical" evidence="2">
    <location>
        <begin position="531"/>
        <end position="551"/>
    </location>
</feature>
<name>A0A0G0B838_9BACT</name>
<accession>A0A0G0B838</accession>
<feature type="transmembrane region" description="Helical" evidence="2">
    <location>
        <begin position="473"/>
        <end position="491"/>
    </location>
</feature>
<sequence length="672" mass="76762">MSILKRLFKSYKFQIFITSSLILYLELALIRFIPAYVRYLGYFTNIILLGVFLGIGLGCLLAKKRLNFFILFAPLLLLLILLVTYFKFEIGISTLQVIYFKSNTEDQIVESFVMLPSIFLVITLIFITLAQKLGQLLSRISPLIAYKFDIIGSIFGILLFSLSSILKLPPIIWFATCGGLFLLLLLNRKIAAIFSVIILLISFWFVLKLDRPGSIWSPYYQIYSYSVSNPLREAGKIDNHWRLYVNNISHQEMTQYEQAAQFYKLVYETFPQAQFKQALIVGAGSGQDVNVAIKNNVQKITAVEIDPVIANMGRKLHPDNPYADKKVQVVINDARSFLENTDKKYDLVIFALPDSAVLATSMSNLRLESYLFTAEAFSQVKKHLSENGTFVLYNYYRTPWLIDKIALMLQTSFGQKPFISRYEDNLAVFITGPKTVNLKNSAKLSLWQQTEKLPVATDNWPFLYLQDIFIPNIYLKTLIIISSIALGLYVLIERKKSFVGFSGDFFFLGAAFLLIETKSVVNFNLLFGSTWFVNSLVFVGMLLSVLIAIWINQKYTIKNLAWPSFLLLVILGLNYLIPLEKFLLPNFWIRYIVSIVFFFSPILLANIIFSNLFKKSKNAAENFGANTLGAFFGGMFEYMALLLGYHNLILIAVIFYCLAFIFVLKRLKASYA</sequence>
<dbReference type="GO" id="GO:0006596">
    <property type="term" value="P:polyamine biosynthetic process"/>
    <property type="evidence" value="ECO:0007669"/>
    <property type="project" value="UniProtKB-KW"/>
</dbReference>
<keyword evidence="2" id="KW-1133">Transmembrane helix</keyword>
<feature type="transmembrane region" description="Helical" evidence="2">
    <location>
        <begin position="39"/>
        <end position="61"/>
    </location>
</feature>
<proteinExistence type="predicted"/>
<feature type="transmembrane region" description="Helical" evidence="2">
    <location>
        <begin position="143"/>
        <end position="162"/>
    </location>
</feature>
<dbReference type="Pfam" id="PF01564">
    <property type="entry name" value="Spermine_synth"/>
    <property type="match status" value="1"/>
</dbReference>
<reference evidence="3 4" key="1">
    <citation type="journal article" date="2015" name="Nature">
        <title>rRNA introns, odd ribosomes, and small enigmatic genomes across a large radiation of phyla.</title>
        <authorList>
            <person name="Brown C.T."/>
            <person name="Hug L.A."/>
            <person name="Thomas B.C."/>
            <person name="Sharon I."/>
            <person name="Castelle C.J."/>
            <person name="Singh A."/>
            <person name="Wilkins M.J."/>
            <person name="Williams K.H."/>
            <person name="Banfield J.F."/>
        </authorList>
    </citation>
    <scope>NUCLEOTIDE SEQUENCE [LARGE SCALE GENOMIC DNA]</scope>
</reference>
<dbReference type="PANTHER" id="PTHR43317:SF1">
    <property type="entry name" value="THERMOSPERMINE SYNTHASE ACAULIS5"/>
    <property type="match status" value="1"/>
</dbReference>
<feature type="transmembrane region" description="Helical" evidence="2">
    <location>
        <begin position="108"/>
        <end position="131"/>
    </location>
</feature>
<dbReference type="InterPro" id="IPR036259">
    <property type="entry name" value="MFS_trans_sf"/>
</dbReference>
<evidence type="ECO:0000313" key="4">
    <source>
        <dbReference type="Proteomes" id="UP000034176"/>
    </source>
</evidence>
<organism evidence="3 4">
    <name type="scientific">Candidatus Gottesmanbacteria bacterium GW2011_GWA1_34_13</name>
    <dbReference type="NCBI Taxonomy" id="1618434"/>
    <lineage>
        <taxon>Bacteria</taxon>
        <taxon>Candidatus Gottesmaniibacteriota</taxon>
    </lineage>
</organism>